<dbReference type="PANTHER" id="PTHR37828">
    <property type="entry name" value="GSR2449 PROTEIN"/>
    <property type="match status" value="1"/>
</dbReference>
<dbReference type="InterPro" id="IPR011008">
    <property type="entry name" value="Dimeric_a/b-barrel"/>
</dbReference>
<dbReference type="EMBL" id="BMZA01000008">
    <property type="protein sequence ID" value="GGZ07394.1"/>
    <property type="molecule type" value="Genomic_DNA"/>
</dbReference>
<comment type="similarity">
    <text evidence="1">Belongs to the YciI family.</text>
</comment>
<evidence type="ECO:0000313" key="3">
    <source>
        <dbReference type="EMBL" id="GGZ07394.1"/>
    </source>
</evidence>
<reference evidence="3" key="1">
    <citation type="journal article" date="2014" name="Int. J. Syst. Evol. Microbiol.">
        <title>Complete genome sequence of Corynebacterium casei LMG S-19264T (=DSM 44701T), isolated from a smear-ripened cheese.</title>
        <authorList>
            <consortium name="US DOE Joint Genome Institute (JGI-PGF)"/>
            <person name="Walter F."/>
            <person name="Albersmeier A."/>
            <person name="Kalinowski J."/>
            <person name="Ruckert C."/>
        </authorList>
    </citation>
    <scope>NUCLEOTIDE SEQUENCE</scope>
    <source>
        <strain evidence="3">KCTC 32255</strain>
    </source>
</reference>
<keyword evidence="4" id="KW-1185">Reference proteome</keyword>
<dbReference type="Pfam" id="PF03795">
    <property type="entry name" value="YCII"/>
    <property type="match status" value="1"/>
</dbReference>
<organism evidence="3 4">
    <name type="scientific">Novosphingobium colocasiae</name>
    <dbReference type="NCBI Taxonomy" id="1256513"/>
    <lineage>
        <taxon>Bacteria</taxon>
        <taxon>Pseudomonadati</taxon>
        <taxon>Pseudomonadota</taxon>
        <taxon>Alphaproteobacteria</taxon>
        <taxon>Sphingomonadales</taxon>
        <taxon>Sphingomonadaceae</taxon>
        <taxon>Novosphingobium</taxon>
    </lineage>
</organism>
<dbReference type="Gene3D" id="3.30.70.1060">
    <property type="entry name" value="Dimeric alpha+beta barrel"/>
    <property type="match status" value="1"/>
</dbReference>
<dbReference type="PANTHER" id="PTHR37828:SF1">
    <property type="entry name" value="YCII-RELATED DOMAIN-CONTAINING PROTEIN"/>
    <property type="match status" value="1"/>
</dbReference>
<protein>
    <recommendedName>
        <fullName evidence="2">YCII-related domain-containing protein</fullName>
    </recommendedName>
</protein>
<proteinExistence type="inferred from homology"/>
<name>A0A918PG73_9SPHN</name>
<gene>
    <name evidence="3" type="ORF">GCM10011614_22910</name>
</gene>
<reference evidence="3" key="2">
    <citation type="submission" date="2020-09" db="EMBL/GenBank/DDBJ databases">
        <authorList>
            <person name="Sun Q."/>
            <person name="Kim S."/>
        </authorList>
    </citation>
    <scope>NUCLEOTIDE SEQUENCE</scope>
    <source>
        <strain evidence="3">KCTC 32255</strain>
    </source>
</reference>
<dbReference type="SUPFAM" id="SSF54909">
    <property type="entry name" value="Dimeric alpha+beta barrel"/>
    <property type="match status" value="1"/>
</dbReference>
<feature type="domain" description="YCII-related" evidence="2">
    <location>
        <begin position="6"/>
        <end position="84"/>
    </location>
</feature>
<sequence>MASFILSIRYTAPAEAVDALRGPHVEWLKANHAAGHFIGWGRKVPLEGGIVLATGESVEAMQALANGDPFVTGGVAAVDVIEWTPSFLAPDIAGLEG</sequence>
<dbReference type="InterPro" id="IPR005545">
    <property type="entry name" value="YCII"/>
</dbReference>
<evidence type="ECO:0000313" key="4">
    <source>
        <dbReference type="Proteomes" id="UP000648075"/>
    </source>
</evidence>
<dbReference type="AlphaFoldDB" id="A0A918PG73"/>
<dbReference type="Proteomes" id="UP000648075">
    <property type="component" value="Unassembled WGS sequence"/>
</dbReference>
<comment type="caution">
    <text evidence="3">The sequence shown here is derived from an EMBL/GenBank/DDBJ whole genome shotgun (WGS) entry which is preliminary data.</text>
</comment>
<accession>A0A918PG73</accession>
<evidence type="ECO:0000259" key="2">
    <source>
        <dbReference type="Pfam" id="PF03795"/>
    </source>
</evidence>
<dbReference type="RefSeq" id="WP_189621334.1">
    <property type="nucleotide sequence ID" value="NZ_BMZA01000008.1"/>
</dbReference>
<evidence type="ECO:0000256" key="1">
    <source>
        <dbReference type="ARBA" id="ARBA00007689"/>
    </source>
</evidence>